<organism evidence="1 2">
    <name type="scientific">Pendulispora albinea</name>
    <dbReference type="NCBI Taxonomy" id="2741071"/>
    <lineage>
        <taxon>Bacteria</taxon>
        <taxon>Pseudomonadati</taxon>
        <taxon>Myxococcota</taxon>
        <taxon>Myxococcia</taxon>
        <taxon>Myxococcales</taxon>
        <taxon>Sorangiineae</taxon>
        <taxon>Pendulisporaceae</taxon>
        <taxon>Pendulispora</taxon>
    </lineage>
</organism>
<accession>A0ABZ2M839</accession>
<dbReference type="Proteomes" id="UP001370348">
    <property type="component" value="Chromosome"/>
</dbReference>
<keyword evidence="2" id="KW-1185">Reference proteome</keyword>
<dbReference type="EMBL" id="CP089984">
    <property type="protein sequence ID" value="WXB18673.1"/>
    <property type="molecule type" value="Genomic_DNA"/>
</dbReference>
<evidence type="ECO:0000313" key="1">
    <source>
        <dbReference type="EMBL" id="WXB18673.1"/>
    </source>
</evidence>
<dbReference type="RefSeq" id="WP_394828305.1">
    <property type="nucleotide sequence ID" value="NZ_CP089984.1"/>
</dbReference>
<sequence>MLVAVILGHQNDDVGSSRQPSLIRVVERLAIDFDLAVVGTARLDSSGPTPEFGFGVCRGPLQIRGLRASRCARHQHRSECGVVGRDALVDGFGENRIHWPELVGQCELPGGAGKIASMMTYEAAIVRISRGGIG</sequence>
<gene>
    <name evidence="1" type="ORF">LZC94_15720</name>
</gene>
<proteinExistence type="predicted"/>
<name>A0ABZ2M839_9BACT</name>
<protein>
    <submittedName>
        <fullName evidence="1">Uncharacterized protein</fullName>
    </submittedName>
</protein>
<reference evidence="1 2" key="1">
    <citation type="submission" date="2021-12" db="EMBL/GenBank/DDBJ databases">
        <title>Discovery of the Pendulisporaceae a myxobacterial family with distinct sporulation behavior and unique specialized metabolism.</title>
        <authorList>
            <person name="Garcia R."/>
            <person name="Popoff A."/>
            <person name="Bader C.D."/>
            <person name="Loehr J."/>
            <person name="Walesch S."/>
            <person name="Walt C."/>
            <person name="Boldt J."/>
            <person name="Bunk B."/>
            <person name="Haeckl F.J.F.P.J."/>
            <person name="Gunesch A.P."/>
            <person name="Birkelbach J."/>
            <person name="Nuebel U."/>
            <person name="Pietschmann T."/>
            <person name="Bach T."/>
            <person name="Mueller R."/>
        </authorList>
    </citation>
    <scope>NUCLEOTIDE SEQUENCE [LARGE SCALE GENOMIC DNA]</scope>
    <source>
        <strain evidence="1 2">MSr11954</strain>
    </source>
</reference>
<evidence type="ECO:0000313" key="2">
    <source>
        <dbReference type="Proteomes" id="UP001370348"/>
    </source>
</evidence>